<feature type="compositionally biased region" description="Basic and acidic residues" evidence="1">
    <location>
        <begin position="546"/>
        <end position="560"/>
    </location>
</feature>
<feature type="compositionally biased region" description="Basic and acidic residues" evidence="1">
    <location>
        <begin position="52"/>
        <end position="61"/>
    </location>
</feature>
<evidence type="ECO:0000313" key="2">
    <source>
        <dbReference type="EMBL" id="CED84060.1"/>
    </source>
</evidence>
<organism evidence="2">
    <name type="scientific">Phaffia rhodozyma</name>
    <name type="common">Yeast</name>
    <name type="synonym">Xanthophyllomyces dendrorhous</name>
    <dbReference type="NCBI Taxonomy" id="264483"/>
    <lineage>
        <taxon>Eukaryota</taxon>
        <taxon>Fungi</taxon>
        <taxon>Dikarya</taxon>
        <taxon>Basidiomycota</taxon>
        <taxon>Agaricomycotina</taxon>
        <taxon>Tremellomycetes</taxon>
        <taxon>Cystofilobasidiales</taxon>
        <taxon>Mrakiaceae</taxon>
        <taxon>Phaffia</taxon>
    </lineage>
</organism>
<proteinExistence type="predicted"/>
<evidence type="ECO:0000256" key="1">
    <source>
        <dbReference type="SAM" id="MobiDB-lite"/>
    </source>
</evidence>
<dbReference type="AlphaFoldDB" id="A0A0F7SU17"/>
<dbReference type="EMBL" id="LN483157">
    <property type="protein sequence ID" value="CED84060.1"/>
    <property type="molecule type" value="Genomic_DNA"/>
</dbReference>
<sequence>MLSASSRTSAEKQSDAVLPTLTSPKKEHSEAIKPTGENDSQSWPVENAPVESENKHIEKRSFFGRSSSHQKKESLSTPAIIMRFAHSSTPTDGSLRIRVFMDHPTAEPLYVNIIPGVDSLHTLKRKILTEDNTRFLATRQNRKSPIEVKWDIPEFLEEEPTEDHYDFDNRLDVYKISCSWIHISKMKRTYDHTKVFHSILSSYPSNLIVAQSDQDAKVPLDLGSIFPPDTPEMVEARAKGLTELAIRIKPQKSWPILVAFSDVPTHPFVVEYQRGMRVRDLKVIIGEARTNLIIIMGDASTTTLDGSEFFLFKCAQPGKGTSPRTFPNQIDRYRGLTPATLFDDEEVEFASHRFMRSFRPKRGNNPLEKVELVAFMVDDMEEDLLNTLSVNSKAPPRSILSSPAEQYAGLHSIQTPDGSKFGSSRSRLSYSEASQSYLTQPIRRSSAAVLPVSRTDSMAVHRESCQPSLQTSATSSPKTAPLSIVSTNMAKKQNKGPRVIESEEFLETESPLAISDPAELSDSDMSGSNLDILKTPPIALTAANDHGLRAESGSDEKDKADEEDERTMVNGYALIEGALFSLSLKPIDRKGEKLVKNNHKGMFSQEEPLFSVTPVHVG</sequence>
<protein>
    <submittedName>
        <fullName evidence="2">Uncharacterized protein</fullName>
    </submittedName>
</protein>
<reference evidence="2" key="1">
    <citation type="submission" date="2014-08" db="EMBL/GenBank/DDBJ databases">
        <authorList>
            <person name="Sharma Rahul"/>
            <person name="Thines Marco"/>
        </authorList>
    </citation>
    <scope>NUCLEOTIDE SEQUENCE</scope>
</reference>
<accession>A0A0F7SU17</accession>
<name>A0A0F7SU17_PHARH</name>
<feature type="region of interest" description="Disordered" evidence="1">
    <location>
        <begin position="543"/>
        <end position="564"/>
    </location>
</feature>
<feature type="region of interest" description="Disordered" evidence="1">
    <location>
        <begin position="1"/>
        <end position="75"/>
    </location>
</feature>